<dbReference type="EMBL" id="JANKHO010002330">
    <property type="protein sequence ID" value="KAJ3493088.1"/>
    <property type="molecule type" value="Genomic_DNA"/>
</dbReference>
<organism evidence="3 4">
    <name type="scientific">Agrocybe chaxingu</name>
    <dbReference type="NCBI Taxonomy" id="84603"/>
    <lineage>
        <taxon>Eukaryota</taxon>
        <taxon>Fungi</taxon>
        <taxon>Dikarya</taxon>
        <taxon>Basidiomycota</taxon>
        <taxon>Agaricomycotina</taxon>
        <taxon>Agaricomycetes</taxon>
        <taxon>Agaricomycetidae</taxon>
        <taxon>Agaricales</taxon>
        <taxon>Agaricineae</taxon>
        <taxon>Strophariaceae</taxon>
        <taxon>Agrocybe</taxon>
    </lineage>
</organism>
<comment type="caution">
    <text evidence="3">The sequence shown here is derived from an EMBL/GenBank/DDBJ whole genome shotgun (WGS) entry which is preliminary data.</text>
</comment>
<dbReference type="InterPro" id="IPR054722">
    <property type="entry name" value="PolX-like_BBD"/>
</dbReference>
<evidence type="ECO:0000256" key="1">
    <source>
        <dbReference type="ARBA" id="ARBA00022664"/>
    </source>
</evidence>
<dbReference type="GO" id="GO:0003676">
    <property type="term" value="F:nucleic acid binding"/>
    <property type="evidence" value="ECO:0007669"/>
    <property type="project" value="InterPro"/>
</dbReference>
<evidence type="ECO:0000313" key="3">
    <source>
        <dbReference type="EMBL" id="KAJ3493088.1"/>
    </source>
</evidence>
<protein>
    <recommendedName>
        <fullName evidence="2">Retrovirus-related Pol polyprotein from transposon TNT 1-94-like beta-barrel domain-containing protein</fullName>
    </recommendedName>
</protein>
<sequence>MWEAHISTLYDLTTSTDVIAHITLHRQCVSQNSTVSTLNTSNMALQADAKVKKPEKQCTNCHRRGHLVEACYWPGGGKEGQFPPGFGNASDHYFANKTNFSAYELFPELHEGQVACHGAKFRILGKGTIVKTFISEGQWMTLTFHNVLHTPNFTANLISVSRFDAARFKVLFGGGHAQFIDPKGKTFVTASHANGMYTLLPDLDSTALSAKSHEKPTSIDTWH</sequence>
<dbReference type="OrthoDB" id="3035098at2759"/>
<name>A0A9W8MRY7_9AGAR</name>
<evidence type="ECO:0000313" key="4">
    <source>
        <dbReference type="Proteomes" id="UP001148786"/>
    </source>
</evidence>
<keyword evidence="4" id="KW-1185">Reference proteome</keyword>
<feature type="domain" description="Retrovirus-related Pol polyprotein from transposon TNT 1-94-like beta-barrel" evidence="2">
    <location>
        <begin position="89"/>
        <end position="166"/>
    </location>
</feature>
<dbReference type="GO" id="GO:0006397">
    <property type="term" value="P:mRNA processing"/>
    <property type="evidence" value="ECO:0007669"/>
    <property type="project" value="UniProtKB-KW"/>
</dbReference>
<accession>A0A9W8MRY7</accession>
<dbReference type="Proteomes" id="UP001148786">
    <property type="component" value="Unassembled WGS sequence"/>
</dbReference>
<gene>
    <name evidence="3" type="ORF">NLJ89_g11093</name>
</gene>
<dbReference type="InterPro" id="IPR036875">
    <property type="entry name" value="Znf_CCHC_sf"/>
</dbReference>
<dbReference type="SUPFAM" id="SSF57756">
    <property type="entry name" value="Retrovirus zinc finger-like domains"/>
    <property type="match status" value="1"/>
</dbReference>
<reference evidence="3" key="1">
    <citation type="submission" date="2022-07" db="EMBL/GenBank/DDBJ databases">
        <title>Genome Sequence of Agrocybe chaxingu.</title>
        <authorList>
            <person name="Buettner E."/>
        </authorList>
    </citation>
    <scope>NUCLEOTIDE SEQUENCE</scope>
    <source>
        <strain evidence="3">MP-N11</strain>
    </source>
</reference>
<evidence type="ECO:0000259" key="2">
    <source>
        <dbReference type="Pfam" id="PF22936"/>
    </source>
</evidence>
<dbReference type="GO" id="GO:0008270">
    <property type="term" value="F:zinc ion binding"/>
    <property type="evidence" value="ECO:0007669"/>
    <property type="project" value="InterPro"/>
</dbReference>
<proteinExistence type="predicted"/>
<keyword evidence="1" id="KW-0507">mRNA processing</keyword>
<dbReference type="Pfam" id="PF22936">
    <property type="entry name" value="Pol_BBD"/>
    <property type="match status" value="1"/>
</dbReference>
<dbReference type="AlphaFoldDB" id="A0A9W8MRY7"/>